<proteinExistence type="predicted"/>
<keyword evidence="2" id="KW-1185">Reference proteome</keyword>
<gene>
    <name evidence="1" type="ORF">RPERSI_LOCUS35934</name>
</gene>
<name>A0ACA9SVJ2_9GLOM</name>
<evidence type="ECO:0000313" key="2">
    <source>
        <dbReference type="Proteomes" id="UP000789920"/>
    </source>
</evidence>
<sequence length="160" mass="18881">IIYDTFNDRFIDIRSIDAYEERITILQTENKDLKEQLAKIQNDLQNKEKELDELKREGQKTSDNHLLSLQNLKQTLDAEVNKLNNFLEDLVQAKKHNESLKEQLVKVQNDVQSKEEELNKLKKENEKTVEDYNLTLQKLSDSREDLAQAKNINELLKEQL</sequence>
<evidence type="ECO:0000313" key="1">
    <source>
        <dbReference type="EMBL" id="CAG8850121.1"/>
    </source>
</evidence>
<accession>A0ACA9SVJ2</accession>
<dbReference type="Proteomes" id="UP000789920">
    <property type="component" value="Unassembled WGS sequence"/>
</dbReference>
<reference evidence="1" key="1">
    <citation type="submission" date="2021-06" db="EMBL/GenBank/DDBJ databases">
        <authorList>
            <person name="Kallberg Y."/>
            <person name="Tangrot J."/>
            <person name="Rosling A."/>
        </authorList>
    </citation>
    <scope>NUCLEOTIDE SEQUENCE</scope>
    <source>
        <strain evidence="1">MA461A</strain>
    </source>
</reference>
<feature type="non-terminal residue" evidence="1">
    <location>
        <position position="1"/>
    </location>
</feature>
<protein>
    <submittedName>
        <fullName evidence="1">24081_t:CDS:1</fullName>
    </submittedName>
</protein>
<organism evidence="1 2">
    <name type="scientific">Racocetra persica</name>
    <dbReference type="NCBI Taxonomy" id="160502"/>
    <lineage>
        <taxon>Eukaryota</taxon>
        <taxon>Fungi</taxon>
        <taxon>Fungi incertae sedis</taxon>
        <taxon>Mucoromycota</taxon>
        <taxon>Glomeromycotina</taxon>
        <taxon>Glomeromycetes</taxon>
        <taxon>Diversisporales</taxon>
        <taxon>Gigasporaceae</taxon>
        <taxon>Racocetra</taxon>
    </lineage>
</organism>
<comment type="caution">
    <text evidence="1">The sequence shown here is derived from an EMBL/GenBank/DDBJ whole genome shotgun (WGS) entry which is preliminary data.</text>
</comment>
<dbReference type="EMBL" id="CAJVQC010169140">
    <property type="protein sequence ID" value="CAG8850121.1"/>
    <property type="molecule type" value="Genomic_DNA"/>
</dbReference>
<feature type="non-terminal residue" evidence="1">
    <location>
        <position position="160"/>
    </location>
</feature>